<sequence>MLKGLHGTGTWIKDLFLQDVWKLFVEHLLGLCLLVSLNESLWGPQVLDARSFDPSLLMAFLVAPDPVFHALVPSRVHCS</sequence>
<proteinExistence type="predicted"/>
<protein>
    <submittedName>
        <fullName evidence="1">Uncharacterized protein</fullName>
    </submittedName>
</protein>
<dbReference type="AlphaFoldDB" id="A0A8X6RBW1"/>
<evidence type="ECO:0000313" key="1">
    <source>
        <dbReference type="EMBL" id="GFX92261.1"/>
    </source>
</evidence>
<dbReference type="Proteomes" id="UP000887159">
    <property type="component" value="Unassembled WGS sequence"/>
</dbReference>
<comment type="caution">
    <text evidence="1">The sequence shown here is derived from an EMBL/GenBank/DDBJ whole genome shotgun (WGS) entry which is preliminary data.</text>
</comment>
<dbReference type="EMBL" id="BMAU01021144">
    <property type="protein sequence ID" value="GFX92261.1"/>
    <property type="molecule type" value="Genomic_DNA"/>
</dbReference>
<gene>
    <name evidence="1" type="ORF">TNCV_1111881</name>
</gene>
<reference evidence="1" key="1">
    <citation type="submission" date="2020-08" db="EMBL/GenBank/DDBJ databases">
        <title>Multicomponent nature underlies the extraordinary mechanical properties of spider dragline silk.</title>
        <authorList>
            <person name="Kono N."/>
            <person name="Nakamura H."/>
            <person name="Mori M."/>
            <person name="Yoshida Y."/>
            <person name="Ohtoshi R."/>
            <person name="Malay A.D."/>
            <person name="Moran D.A.P."/>
            <person name="Tomita M."/>
            <person name="Numata K."/>
            <person name="Arakawa K."/>
        </authorList>
    </citation>
    <scope>NUCLEOTIDE SEQUENCE</scope>
</reference>
<name>A0A8X6RBW1_TRICX</name>
<accession>A0A8X6RBW1</accession>
<keyword evidence="2" id="KW-1185">Reference proteome</keyword>
<organism evidence="1 2">
    <name type="scientific">Trichonephila clavipes</name>
    <name type="common">Golden silk orbweaver</name>
    <name type="synonym">Nephila clavipes</name>
    <dbReference type="NCBI Taxonomy" id="2585209"/>
    <lineage>
        <taxon>Eukaryota</taxon>
        <taxon>Metazoa</taxon>
        <taxon>Ecdysozoa</taxon>
        <taxon>Arthropoda</taxon>
        <taxon>Chelicerata</taxon>
        <taxon>Arachnida</taxon>
        <taxon>Araneae</taxon>
        <taxon>Araneomorphae</taxon>
        <taxon>Entelegynae</taxon>
        <taxon>Araneoidea</taxon>
        <taxon>Nephilidae</taxon>
        <taxon>Trichonephila</taxon>
    </lineage>
</organism>
<evidence type="ECO:0000313" key="2">
    <source>
        <dbReference type="Proteomes" id="UP000887159"/>
    </source>
</evidence>